<evidence type="ECO:0000256" key="1">
    <source>
        <dbReference type="ARBA" id="ARBA00022741"/>
    </source>
</evidence>
<evidence type="ECO:0000313" key="9">
    <source>
        <dbReference type="EMBL" id="AKK05896.1"/>
    </source>
</evidence>
<dbReference type="SMART" id="SM00490">
    <property type="entry name" value="HELICc"/>
    <property type="match status" value="1"/>
</dbReference>
<dbReference type="InterPro" id="IPR014001">
    <property type="entry name" value="Helicase_ATP-bd"/>
</dbReference>
<dbReference type="EMBL" id="CP011542">
    <property type="protein sequence ID" value="AKK05896.1"/>
    <property type="molecule type" value="Genomic_DNA"/>
</dbReference>
<dbReference type="GO" id="GO:0003676">
    <property type="term" value="F:nucleic acid binding"/>
    <property type="evidence" value="ECO:0007669"/>
    <property type="project" value="InterPro"/>
</dbReference>
<dbReference type="SUPFAM" id="SSF52540">
    <property type="entry name" value="P-loop containing nucleoside triphosphate hydrolases"/>
    <property type="match status" value="1"/>
</dbReference>
<gene>
    <name evidence="9" type="ORF">CMUST_07855</name>
</gene>
<feature type="compositionally biased region" description="Polar residues" evidence="6">
    <location>
        <begin position="403"/>
        <end position="413"/>
    </location>
</feature>
<keyword evidence="1" id="KW-0547">Nucleotide-binding</keyword>
<keyword evidence="10" id="KW-1185">Reference proteome</keyword>
<dbReference type="PANTHER" id="PTHR47959">
    <property type="entry name" value="ATP-DEPENDENT RNA HELICASE RHLE-RELATED"/>
    <property type="match status" value="1"/>
</dbReference>
<evidence type="ECO:0000256" key="2">
    <source>
        <dbReference type="ARBA" id="ARBA00022801"/>
    </source>
</evidence>
<dbReference type="Proteomes" id="UP000035199">
    <property type="component" value="Chromosome"/>
</dbReference>
<dbReference type="GO" id="GO:0003724">
    <property type="term" value="F:RNA helicase activity"/>
    <property type="evidence" value="ECO:0007669"/>
    <property type="project" value="TreeGrafter"/>
</dbReference>
<name>A0A0G3GXK2_9CORY</name>
<evidence type="ECO:0000256" key="3">
    <source>
        <dbReference type="ARBA" id="ARBA00022806"/>
    </source>
</evidence>
<dbReference type="InterPro" id="IPR050079">
    <property type="entry name" value="DEAD_box_RNA_helicase"/>
</dbReference>
<evidence type="ECO:0000259" key="7">
    <source>
        <dbReference type="PROSITE" id="PS51192"/>
    </source>
</evidence>
<keyword evidence="2" id="KW-0378">Hydrolase</keyword>
<dbReference type="RefSeq" id="WP_047262026.1">
    <property type="nucleotide sequence ID" value="NZ_CP011542.1"/>
</dbReference>
<evidence type="ECO:0000256" key="6">
    <source>
        <dbReference type="SAM" id="MobiDB-lite"/>
    </source>
</evidence>
<dbReference type="InterPro" id="IPR011545">
    <property type="entry name" value="DEAD/DEAH_box_helicase_dom"/>
</dbReference>
<dbReference type="CDD" id="cd18787">
    <property type="entry name" value="SF2_C_DEAD"/>
    <property type="match status" value="1"/>
</dbReference>
<evidence type="ECO:0000313" key="10">
    <source>
        <dbReference type="Proteomes" id="UP000035199"/>
    </source>
</evidence>
<dbReference type="PROSITE" id="PS51192">
    <property type="entry name" value="HELICASE_ATP_BIND_1"/>
    <property type="match status" value="1"/>
</dbReference>
<sequence>MTTFAELGLPHSIVYSLNGEGMHEAFPIQAAAIPDALSGKDILGRAPTGSGKTLCFGIPMVARLSQHGHSIPGRPRALILVPTRELATQVQQRLSPIAHAQGLRIIDVVGGVAISKQVRQFAAPIDILVATPGRTLDLIHNKHLDLSDVSITAIDEADQMADMGFLPQVQKILRKTPPTSQRLLFSATLDGDVSTLIDEFLTDPVLHSTSTPEAAVDTMRHYQFAVTNKDDRTQVVLHIGARKGQTIMFTRTKYAVDKWVRKLRRAGIHAAGLHGNKGQTSRTAVIDAFSNGKINVLVATDIAARGIDISTVDLVVHIDPPVEPKSYVHRAGRTARAGSTGSVVTLFLPDQQDAVESVLTKAGVTLDVLHIHALSPRLKQITGAKTPSGKTLGDFQPIETHALTNTSKSQPHTVKSAAQPRQTKPRKKKKPWGGTVSVSRHGAQKKRNR</sequence>
<reference evidence="9 10" key="1">
    <citation type="journal article" date="2015" name="Genome Announc.">
        <title>Complete Genome Sequence of the Type Strain Corynebacterium mustelae DSM 45274, Isolated from Various Tissues of a Male Ferret with Lethal Sepsis.</title>
        <authorList>
            <person name="Ruckert C."/>
            <person name="Eimer J."/>
            <person name="Winkler A."/>
            <person name="Tauch A."/>
        </authorList>
    </citation>
    <scope>NUCLEOTIDE SEQUENCE [LARGE SCALE GENOMIC DNA]</scope>
    <source>
        <strain evidence="9 10">DSM 45274</strain>
    </source>
</reference>
<dbReference type="Pfam" id="PF00270">
    <property type="entry name" value="DEAD"/>
    <property type="match status" value="1"/>
</dbReference>
<keyword evidence="4" id="KW-0067">ATP-binding</keyword>
<dbReference type="KEGG" id="cmv:CMUST_07855"/>
<evidence type="ECO:0000256" key="5">
    <source>
        <dbReference type="ARBA" id="ARBA00038437"/>
    </source>
</evidence>
<comment type="similarity">
    <text evidence="5">Belongs to the DEAD box helicase family.</text>
</comment>
<dbReference type="GO" id="GO:0005524">
    <property type="term" value="F:ATP binding"/>
    <property type="evidence" value="ECO:0007669"/>
    <property type="project" value="UniProtKB-KW"/>
</dbReference>
<evidence type="ECO:0000256" key="4">
    <source>
        <dbReference type="ARBA" id="ARBA00022840"/>
    </source>
</evidence>
<proteinExistence type="inferred from homology"/>
<dbReference type="GO" id="GO:0016787">
    <property type="term" value="F:hydrolase activity"/>
    <property type="evidence" value="ECO:0007669"/>
    <property type="project" value="UniProtKB-KW"/>
</dbReference>
<accession>A0A0G3GXK2</accession>
<dbReference type="PANTHER" id="PTHR47959:SF13">
    <property type="entry name" value="ATP-DEPENDENT RNA HELICASE RHLE"/>
    <property type="match status" value="1"/>
</dbReference>
<dbReference type="SMART" id="SM00487">
    <property type="entry name" value="DEXDc"/>
    <property type="match status" value="1"/>
</dbReference>
<feature type="domain" description="Helicase C-terminal" evidence="8">
    <location>
        <begin position="231"/>
        <end position="382"/>
    </location>
</feature>
<dbReference type="Pfam" id="PF00271">
    <property type="entry name" value="Helicase_C"/>
    <property type="match status" value="1"/>
</dbReference>
<dbReference type="CDD" id="cd00268">
    <property type="entry name" value="DEADc"/>
    <property type="match status" value="1"/>
</dbReference>
<organism evidence="9 10">
    <name type="scientific">Corynebacterium mustelae</name>
    <dbReference type="NCBI Taxonomy" id="571915"/>
    <lineage>
        <taxon>Bacteria</taxon>
        <taxon>Bacillati</taxon>
        <taxon>Actinomycetota</taxon>
        <taxon>Actinomycetes</taxon>
        <taxon>Mycobacteriales</taxon>
        <taxon>Corynebacteriaceae</taxon>
        <taxon>Corynebacterium</taxon>
    </lineage>
</organism>
<dbReference type="STRING" id="571915.CMUST_07855"/>
<protein>
    <submittedName>
        <fullName evidence="9">DNA/RNA helicase, superfamily II</fullName>
    </submittedName>
</protein>
<reference evidence="10" key="2">
    <citation type="submission" date="2015-05" db="EMBL/GenBank/DDBJ databases">
        <title>Complete genome sequence of Corynebacterium mustelae DSM 45274, isolated from various tissues of a male ferret with lethal sepsis.</title>
        <authorList>
            <person name="Ruckert C."/>
            <person name="Albersmeier A."/>
            <person name="Winkler A."/>
            <person name="Tauch A."/>
        </authorList>
    </citation>
    <scope>NUCLEOTIDE SEQUENCE [LARGE SCALE GENOMIC DNA]</scope>
    <source>
        <strain evidence="10">DSM 45274</strain>
    </source>
</reference>
<dbReference type="PROSITE" id="PS51194">
    <property type="entry name" value="HELICASE_CTER"/>
    <property type="match status" value="1"/>
</dbReference>
<dbReference type="InterPro" id="IPR044742">
    <property type="entry name" value="DEAD/DEAH_RhlB"/>
</dbReference>
<feature type="domain" description="Helicase ATP-binding" evidence="7">
    <location>
        <begin position="33"/>
        <end position="207"/>
    </location>
</feature>
<dbReference type="GO" id="GO:0005829">
    <property type="term" value="C:cytosol"/>
    <property type="evidence" value="ECO:0007669"/>
    <property type="project" value="TreeGrafter"/>
</dbReference>
<dbReference type="Gene3D" id="3.40.50.300">
    <property type="entry name" value="P-loop containing nucleotide triphosphate hydrolases"/>
    <property type="match status" value="2"/>
</dbReference>
<feature type="region of interest" description="Disordered" evidence="6">
    <location>
        <begin position="403"/>
        <end position="449"/>
    </location>
</feature>
<keyword evidence="3 9" id="KW-0347">Helicase</keyword>
<dbReference type="OrthoDB" id="9805696at2"/>
<dbReference type="InterPro" id="IPR027417">
    <property type="entry name" value="P-loop_NTPase"/>
</dbReference>
<dbReference type="InterPro" id="IPR001650">
    <property type="entry name" value="Helicase_C-like"/>
</dbReference>
<evidence type="ECO:0000259" key="8">
    <source>
        <dbReference type="PROSITE" id="PS51194"/>
    </source>
</evidence>
<dbReference type="PATRIC" id="fig|571915.4.peg.1674"/>
<dbReference type="AlphaFoldDB" id="A0A0G3GXK2"/>